<accession>A0A7J0BS75</accession>
<evidence type="ECO:0008006" key="3">
    <source>
        <dbReference type="Google" id="ProtNLM"/>
    </source>
</evidence>
<dbReference type="RefSeq" id="WP_174408701.1">
    <property type="nucleotide sequence ID" value="NZ_BLVP01000002.1"/>
</dbReference>
<keyword evidence="2" id="KW-1185">Reference proteome</keyword>
<evidence type="ECO:0000313" key="2">
    <source>
        <dbReference type="Proteomes" id="UP000503820"/>
    </source>
</evidence>
<protein>
    <recommendedName>
        <fullName evidence="3">Glycosyl transferase family 2</fullName>
    </recommendedName>
</protein>
<dbReference type="EMBL" id="BLVP01000002">
    <property type="protein sequence ID" value="GFM36005.1"/>
    <property type="molecule type" value="Genomic_DNA"/>
</dbReference>
<dbReference type="Proteomes" id="UP000503820">
    <property type="component" value="Unassembled WGS sequence"/>
</dbReference>
<gene>
    <name evidence="1" type="ORF">DSM19430T_06890</name>
</gene>
<proteinExistence type="predicted"/>
<reference evidence="1 2" key="1">
    <citation type="submission" date="2020-05" db="EMBL/GenBank/DDBJ databases">
        <title>Draft genome sequence of Desulfovibrio psychrotolerans JS1T.</title>
        <authorList>
            <person name="Ueno A."/>
            <person name="Tamazawa S."/>
            <person name="Tamamura S."/>
            <person name="Murakami T."/>
            <person name="Kiyama T."/>
            <person name="Inomata H."/>
            <person name="Amano Y."/>
            <person name="Miyakawa K."/>
            <person name="Tamaki H."/>
            <person name="Naganuma T."/>
            <person name="Kaneko K."/>
        </authorList>
    </citation>
    <scope>NUCLEOTIDE SEQUENCE [LARGE SCALE GENOMIC DNA]</scope>
    <source>
        <strain evidence="1 2">JS1</strain>
    </source>
</reference>
<name>A0A7J0BS75_9BACT</name>
<comment type="caution">
    <text evidence="1">The sequence shown here is derived from an EMBL/GenBank/DDBJ whole genome shotgun (WGS) entry which is preliminary data.</text>
</comment>
<organism evidence="1 2">
    <name type="scientific">Desulfovibrio psychrotolerans</name>
    <dbReference type="NCBI Taxonomy" id="415242"/>
    <lineage>
        <taxon>Bacteria</taxon>
        <taxon>Pseudomonadati</taxon>
        <taxon>Thermodesulfobacteriota</taxon>
        <taxon>Desulfovibrionia</taxon>
        <taxon>Desulfovibrionales</taxon>
        <taxon>Desulfovibrionaceae</taxon>
        <taxon>Desulfovibrio</taxon>
    </lineage>
</organism>
<sequence length="311" mass="34617">MQHSPSAAALRQVAHTIATARPQPPAPESLTLIVRSAEERTTHACAHLLRQAVPHAPVHTVCEKPFSAALRRCFTLGLEENRPWTLVMDADVLIRAAFPGEITTLAQTLPAATFAVQGIVHDKFFNLLRPAGNHLYRTQHIRRALSLIPEEGTSLRPESDTINRMAEQGHPFTQTPCVAGLHDYEQQPADIAAKCFLQAHKHRYVLDRVWPDWQHRAKEDADYLAALLGAEAGMRFDGTVRIDNGFLKQRMQQAISGTLPPPKPPLPPQSYDNARVNALLLHVLSAPQAADMQEFMFPPHLWNRTRGHDAA</sequence>
<dbReference type="AlphaFoldDB" id="A0A7J0BS75"/>
<evidence type="ECO:0000313" key="1">
    <source>
        <dbReference type="EMBL" id="GFM36005.1"/>
    </source>
</evidence>